<name>A0A2W7IKH5_9PROT</name>
<dbReference type="Gene3D" id="3.40.630.90">
    <property type="match status" value="1"/>
</dbReference>
<dbReference type="Proteomes" id="UP000249688">
    <property type="component" value="Unassembled WGS sequence"/>
</dbReference>
<feature type="domain" description="N-acetyltransferase" evidence="1">
    <location>
        <begin position="2"/>
        <end position="133"/>
    </location>
</feature>
<dbReference type="PANTHER" id="PTHR47237">
    <property type="entry name" value="SLL0310 PROTEIN"/>
    <property type="match status" value="1"/>
</dbReference>
<dbReference type="EMBL" id="QKYU01000009">
    <property type="protein sequence ID" value="PZW46517.1"/>
    <property type="molecule type" value="Genomic_DNA"/>
</dbReference>
<organism evidence="2 3">
    <name type="scientific">Humitalea rosea</name>
    <dbReference type="NCBI Taxonomy" id="990373"/>
    <lineage>
        <taxon>Bacteria</taxon>
        <taxon>Pseudomonadati</taxon>
        <taxon>Pseudomonadota</taxon>
        <taxon>Alphaproteobacteria</taxon>
        <taxon>Acetobacterales</taxon>
        <taxon>Roseomonadaceae</taxon>
        <taxon>Humitalea</taxon>
    </lineage>
</organism>
<proteinExistence type="predicted"/>
<accession>A0A2W7IKH5</accession>
<dbReference type="PANTHER" id="PTHR47237:SF2">
    <property type="entry name" value="BLL4206 PROTEIN"/>
    <property type="match status" value="1"/>
</dbReference>
<keyword evidence="3" id="KW-1185">Reference proteome</keyword>
<dbReference type="Pfam" id="PF00583">
    <property type="entry name" value="Acetyltransf_1"/>
    <property type="match status" value="1"/>
</dbReference>
<dbReference type="InterPro" id="IPR016181">
    <property type="entry name" value="Acyl_CoA_acyltransferase"/>
</dbReference>
<sequence length="263" mass="26980">MAGMRPMSQADLPRAAALGAAIGWNQVAADWRVFLDLGAVQVVDDGGAALAATAAILPHGPDLAWISMVLVRPDQRRRGLATALLQWALAALAGRRSIALDATPAGRAVYARLGFRDAWGFTRMSLPPELPGGGASHPIADWPAALAQDARAFGAPREALLRGLAGRGGGRQAPGGFALARDGLRAAQIGPVIGQGACGLIADLRATLPGPAIIDVNDAATGVANWLVDAGARIERPFTRMVLGATLPGEARHIIAPAGPEFG</sequence>
<reference evidence="2 3" key="1">
    <citation type="submission" date="2018-06" db="EMBL/GenBank/DDBJ databases">
        <title>Genomic Encyclopedia of Archaeal and Bacterial Type Strains, Phase II (KMG-II): from individual species to whole genera.</title>
        <authorList>
            <person name="Goeker M."/>
        </authorList>
    </citation>
    <scope>NUCLEOTIDE SEQUENCE [LARGE SCALE GENOMIC DNA]</scope>
    <source>
        <strain evidence="2 3">DSM 24525</strain>
    </source>
</reference>
<dbReference type="InterPro" id="IPR052729">
    <property type="entry name" value="Acyl/Acetyltrans_Enzymes"/>
</dbReference>
<dbReference type="AlphaFoldDB" id="A0A2W7IKH5"/>
<keyword evidence="2" id="KW-0808">Transferase</keyword>
<dbReference type="GO" id="GO:0016747">
    <property type="term" value="F:acyltransferase activity, transferring groups other than amino-acyl groups"/>
    <property type="evidence" value="ECO:0007669"/>
    <property type="project" value="InterPro"/>
</dbReference>
<evidence type="ECO:0000313" key="3">
    <source>
        <dbReference type="Proteomes" id="UP000249688"/>
    </source>
</evidence>
<dbReference type="SUPFAM" id="SSF55729">
    <property type="entry name" value="Acyl-CoA N-acyltransferases (Nat)"/>
    <property type="match status" value="1"/>
</dbReference>
<dbReference type="InterPro" id="IPR000182">
    <property type="entry name" value="GNAT_dom"/>
</dbReference>
<protein>
    <submittedName>
        <fullName evidence="2">Acetyltransferase (GNAT) family protein</fullName>
    </submittedName>
</protein>
<dbReference type="Gene3D" id="3.40.630.30">
    <property type="match status" value="1"/>
</dbReference>
<evidence type="ECO:0000259" key="1">
    <source>
        <dbReference type="PROSITE" id="PS51186"/>
    </source>
</evidence>
<gene>
    <name evidence="2" type="ORF">C8P66_10914</name>
</gene>
<dbReference type="Pfam" id="PF18014">
    <property type="entry name" value="Acetyltransf_18"/>
    <property type="match status" value="1"/>
</dbReference>
<comment type="caution">
    <text evidence="2">The sequence shown here is derived from an EMBL/GenBank/DDBJ whole genome shotgun (WGS) entry which is preliminary data.</text>
</comment>
<dbReference type="InterPro" id="IPR041496">
    <property type="entry name" value="YitH/HolE_GNAT"/>
</dbReference>
<dbReference type="PROSITE" id="PS51186">
    <property type="entry name" value="GNAT"/>
    <property type="match status" value="1"/>
</dbReference>
<evidence type="ECO:0000313" key="2">
    <source>
        <dbReference type="EMBL" id="PZW46517.1"/>
    </source>
</evidence>